<comment type="caution">
    <text evidence="1">The sequence shown here is derived from an EMBL/GenBank/DDBJ whole genome shotgun (WGS) entry which is preliminary data.</text>
</comment>
<name>A0AAW4BP93_PSEPU</name>
<dbReference type="Proteomes" id="UP000639504">
    <property type="component" value="Unassembled WGS sequence"/>
</dbReference>
<evidence type="ECO:0000313" key="1">
    <source>
        <dbReference type="EMBL" id="MBF8734355.1"/>
    </source>
</evidence>
<reference evidence="1" key="1">
    <citation type="submission" date="2020-10" db="EMBL/GenBank/DDBJ databases">
        <title>Genome sequences of Pseudomonas isolates.</title>
        <authorList>
            <person name="Wessels L."/>
            <person name="Reich F."/>
            <person name="Hammerl J."/>
        </authorList>
    </citation>
    <scope>NUCLEOTIDE SEQUENCE</scope>
    <source>
        <strain evidence="1">20-MO00640-0</strain>
    </source>
</reference>
<organism evidence="1 2">
    <name type="scientific">Pseudomonas putida</name>
    <name type="common">Arthrobacter siderocapsulatus</name>
    <dbReference type="NCBI Taxonomy" id="303"/>
    <lineage>
        <taxon>Bacteria</taxon>
        <taxon>Pseudomonadati</taxon>
        <taxon>Pseudomonadota</taxon>
        <taxon>Gammaproteobacteria</taxon>
        <taxon>Pseudomonadales</taxon>
        <taxon>Pseudomonadaceae</taxon>
        <taxon>Pseudomonas</taxon>
    </lineage>
</organism>
<dbReference type="EMBL" id="JADLKB010000002">
    <property type="protein sequence ID" value="MBF8734355.1"/>
    <property type="molecule type" value="Genomic_DNA"/>
</dbReference>
<protein>
    <submittedName>
        <fullName evidence="1">Uncharacterized protein</fullName>
    </submittedName>
</protein>
<sequence>MKVSLTADELADMDMTEQQFHDHVVAALDDAQPDLPGFNVEVEIQD</sequence>
<dbReference type="RefSeq" id="WP_181377581.1">
    <property type="nucleotide sequence ID" value="NZ_CP134603.1"/>
</dbReference>
<dbReference type="AlphaFoldDB" id="A0AAW4BP93"/>
<evidence type="ECO:0000313" key="2">
    <source>
        <dbReference type="Proteomes" id="UP000639504"/>
    </source>
</evidence>
<proteinExistence type="predicted"/>
<gene>
    <name evidence="1" type="ORF">IR015_02900</name>
</gene>
<accession>A0AAW4BP93</accession>